<name>A0AA41YBP7_9BACT</name>
<feature type="domain" description="Glycosyl hydrolase family 95 catalytic" evidence="3">
    <location>
        <begin position="293"/>
        <end position="698"/>
    </location>
</feature>
<dbReference type="InterPro" id="IPR012341">
    <property type="entry name" value="6hp_glycosidase-like_sf"/>
</dbReference>
<comment type="caution">
    <text evidence="4">The sequence shown here is derived from an EMBL/GenBank/DDBJ whole genome shotgun (WGS) entry which is preliminary data.</text>
</comment>
<organism evidence="4 5">
    <name type="scientific">Gaoshiqia sediminis</name>
    <dbReference type="NCBI Taxonomy" id="2986998"/>
    <lineage>
        <taxon>Bacteria</taxon>
        <taxon>Pseudomonadati</taxon>
        <taxon>Bacteroidota</taxon>
        <taxon>Bacteroidia</taxon>
        <taxon>Marinilabiliales</taxon>
        <taxon>Prolixibacteraceae</taxon>
        <taxon>Gaoshiqia</taxon>
    </lineage>
</organism>
<dbReference type="InterPro" id="IPR027414">
    <property type="entry name" value="GH95_N_dom"/>
</dbReference>
<sequence>MIVKKKEMVRKIWLLPLVLLTISLSAQTTTKLKLWYQQPAANWNEALPIGNGRLGAMIYGATGIDQIQLNEETVWSGGPNSNVNPEKAALLPKLVDLFFEGKYQETDDLANAEKLSLNSGMMYQPVGNLWLTFPGHEQVINYYRELDIANASSKVTYELNGVTYTREYMASLDNGAIMVRLTAGQGGKINCTLGLNCDLRSRIMLEKDSTIHLSGITDDHEGVLGQVRFEALVKPVLQGGELALNEKGLEIKDADQATIYISIASNFKNYNDISGDGLATASSMLKTALNDDFDAAKAKHEAIYHRYFNRVSIDLGETAAAALPTNERVEQFKEGDDPQLVSLYFQFGRYLMISASQPGTQPMTLQGIWNDRVTPPWDSKYTTNINAEMNYWPAELTNLSELHEPFLTMVKELSQSGQETARKLYNARGWVLHHNTDIWRVTGPIDWARSGLWPTGGAWVCQHVWEHYLYTGNQDFLQEAYPAMKGAAEFLLDILIEEPTHGWLVIGPSVSPENAYLPKINVGVGNTMDNQLVFDLFSNVIRASEMLEVDQAFADSLAAAKDRLPPMQIGQHSQLQEWIKDWDRVDDKHRHVSHLYAMHPSNQISPFLTPKLFEAARNSLVYRGDESTGWSMGWKVNLWARILDGNHALKMIGDQLSPSLRNNRGKESGGTYPNLFDAHPPFQIDGNFGCAAGIAEMLMQSYDGNIFLLPALPDRWQKGEIKGLKARGGFEVDLSWENGKIKTFTIHSSLGGNCRIRVKQPVQSADGAALVAAKGSNPNPFYQLNEIKDPLISSKAKLKGVKTPKTFLYDFQTEAGTSYTFELKK</sequence>
<proteinExistence type="predicted"/>
<dbReference type="GO" id="GO:0005975">
    <property type="term" value="P:carbohydrate metabolic process"/>
    <property type="evidence" value="ECO:0007669"/>
    <property type="project" value="InterPro"/>
</dbReference>
<dbReference type="PANTHER" id="PTHR31084:SF0">
    <property type="entry name" value="ALPHA-L-FUCOSIDASE 2"/>
    <property type="match status" value="1"/>
</dbReference>
<evidence type="ECO:0000259" key="2">
    <source>
        <dbReference type="Pfam" id="PF21307"/>
    </source>
</evidence>
<evidence type="ECO:0000313" key="5">
    <source>
        <dbReference type="Proteomes" id="UP001163821"/>
    </source>
</evidence>
<dbReference type="InterPro" id="IPR016518">
    <property type="entry name" value="Alpha-L-fucosidase"/>
</dbReference>
<evidence type="ECO:0000259" key="1">
    <source>
        <dbReference type="Pfam" id="PF14498"/>
    </source>
</evidence>
<dbReference type="InterPro" id="IPR008928">
    <property type="entry name" value="6-hairpin_glycosidase_sf"/>
</dbReference>
<dbReference type="Pfam" id="PF22124">
    <property type="entry name" value="Glyco_hydro_95_cat"/>
    <property type="match status" value="1"/>
</dbReference>
<dbReference type="InterPro" id="IPR049053">
    <property type="entry name" value="AFCA-like_C"/>
</dbReference>
<keyword evidence="5" id="KW-1185">Reference proteome</keyword>
<feature type="domain" description="Glycosyl hydrolase family 95 N-terminal" evidence="1">
    <location>
        <begin position="34"/>
        <end position="270"/>
    </location>
</feature>
<dbReference type="Pfam" id="PF21307">
    <property type="entry name" value="Glyco_hydro_95_C"/>
    <property type="match status" value="1"/>
</dbReference>
<evidence type="ECO:0000259" key="3">
    <source>
        <dbReference type="Pfam" id="PF22124"/>
    </source>
</evidence>
<dbReference type="PANTHER" id="PTHR31084">
    <property type="entry name" value="ALPHA-L-FUCOSIDASE 2"/>
    <property type="match status" value="1"/>
</dbReference>
<dbReference type="Gene3D" id="1.50.10.10">
    <property type="match status" value="1"/>
</dbReference>
<feature type="domain" description="Alpha fucosidase A-like C-terminal" evidence="2">
    <location>
        <begin position="700"/>
        <end position="772"/>
    </location>
</feature>
<dbReference type="SUPFAM" id="SSF48208">
    <property type="entry name" value="Six-hairpin glycosidases"/>
    <property type="match status" value="1"/>
</dbReference>
<accession>A0AA41YBP7</accession>
<dbReference type="GO" id="GO:0004560">
    <property type="term" value="F:alpha-L-fucosidase activity"/>
    <property type="evidence" value="ECO:0007669"/>
    <property type="project" value="InterPro"/>
</dbReference>
<dbReference type="RefSeq" id="WP_282590422.1">
    <property type="nucleotide sequence ID" value="NZ_JAPAAF010000003.1"/>
</dbReference>
<dbReference type="InterPro" id="IPR054363">
    <property type="entry name" value="GH95_cat"/>
</dbReference>
<reference evidence="4" key="1">
    <citation type="submission" date="2022-10" db="EMBL/GenBank/DDBJ databases">
        <title>Gaoshiqiia sediminis gen. nov., sp. nov., isolated from coastal sediment.</title>
        <authorList>
            <person name="Yu W.X."/>
            <person name="Mu D.S."/>
            <person name="Du J.Z."/>
            <person name="Liang Y.Q."/>
        </authorList>
    </citation>
    <scope>NUCLEOTIDE SEQUENCE</scope>
    <source>
        <strain evidence="4">A06</strain>
    </source>
</reference>
<keyword evidence="4" id="KW-0378">Hydrolase</keyword>
<protein>
    <submittedName>
        <fullName evidence="4">Glycoside hydrolase family 95 protein</fullName>
    </submittedName>
</protein>
<dbReference type="PIRSF" id="PIRSF007663">
    <property type="entry name" value="UCP007663"/>
    <property type="match status" value="1"/>
</dbReference>
<gene>
    <name evidence="4" type="ORF">N2K84_03660</name>
</gene>
<dbReference type="Proteomes" id="UP001163821">
    <property type="component" value="Unassembled WGS sequence"/>
</dbReference>
<evidence type="ECO:0000313" key="4">
    <source>
        <dbReference type="EMBL" id="MCW0481812.1"/>
    </source>
</evidence>
<dbReference type="EMBL" id="JAPAAF010000003">
    <property type="protein sequence ID" value="MCW0481812.1"/>
    <property type="molecule type" value="Genomic_DNA"/>
</dbReference>
<dbReference type="AlphaFoldDB" id="A0AA41YBP7"/>
<dbReference type="Pfam" id="PF14498">
    <property type="entry name" value="Glyco_hyd_65N_2"/>
    <property type="match status" value="1"/>
</dbReference>